<dbReference type="EMBL" id="CAJNOR010000234">
    <property type="protein sequence ID" value="CAF0849998.1"/>
    <property type="molecule type" value="Genomic_DNA"/>
</dbReference>
<gene>
    <name evidence="5" type="ORF">EDS130_LOCUS24998</name>
    <name evidence="4" type="ORF">XAT740_LOCUS5429</name>
</gene>
<organism evidence="5 7">
    <name type="scientific">Adineta ricciae</name>
    <name type="common">Rotifer</name>
    <dbReference type="NCBI Taxonomy" id="249248"/>
    <lineage>
        <taxon>Eukaryota</taxon>
        <taxon>Metazoa</taxon>
        <taxon>Spiralia</taxon>
        <taxon>Gnathifera</taxon>
        <taxon>Rotifera</taxon>
        <taxon>Eurotatoria</taxon>
        <taxon>Bdelloidea</taxon>
        <taxon>Adinetida</taxon>
        <taxon>Adinetidae</taxon>
        <taxon>Adineta</taxon>
    </lineage>
</organism>
<comment type="caution">
    <text evidence="5">The sequence shown here is derived from an EMBL/GenBank/DDBJ whole genome shotgun (WGS) entry which is preliminary data.</text>
</comment>
<dbReference type="Proteomes" id="UP000663828">
    <property type="component" value="Unassembled WGS sequence"/>
</dbReference>
<sequence>MLCKLLILSLIDLIICKNDWDQMIDRIDFLIKKSYLIIECNNDEIEIIRKVNTFDELTFNFKCQNREKIFQHEIDQVQIVNFEKTSIECEKKGFKMKGHLSREKPSKDKDTNGVEWPFVQTDYGEKKKSDPIKMKFFDKTQQMDLVFDKVHWNNLSNINNSFEFYLKFVNRPMICKFTFHFKSKDFNKTSCQSIQIDDQQINPKCFYEVNSFLFETKSNLSSLFSKVSATQTPSSQRLDEMIEKMMIHINKTQENYLYLTSISTNTMTITLTNDKNKVDSLKTNKKNTKQSDTKKNKKKKLEKKNNSIWTFVGLGTFALLFITIGIAILCKKSSKSRRMNRTNSNSSY</sequence>
<evidence type="ECO:0000256" key="1">
    <source>
        <dbReference type="SAM" id="MobiDB-lite"/>
    </source>
</evidence>
<feature type="signal peptide" evidence="3">
    <location>
        <begin position="1"/>
        <end position="16"/>
    </location>
</feature>
<evidence type="ECO:0000313" key="4">
    <source>
        <dbReference type="EMBL" id="CAF0849998.1"/>
    </source>
</evidence>
<accession>A0A814VXR5</accession>
<reference evidence="5" key="1">
    <citation type="submission" date="2021-02" db="EMBL/GenBank/DDBJ databases">
        <authorList>
            <person name="Nowell W R."/>
        </authorList>
    </citation>
    <scope>NUCLEOTIDE SEQUENCE</scope>
</reference>
<dbReference type="OrthoDB" id="10068587at2759"/>
<feature type="chain" id="PRO_5035603005" evidence="3">
    <location>
        <begin position="17"/>
        <end position="348"/>
    </location>
</feature>
<name>A0A814VXR5_ADIRI</name>
<proteinExistence type="predicted"/>
<evidence type="ECO:0000313" key="5">
    <source>
        <dbReference type="EMBL" id="CAF1194412.1"/>
    </source>
</evidence>
<feature type="region of interest" description="Disordered" evidence="1">
    <location>
        <begin position="280"/>
        <end position="299"/>
    </location>
</feature>
<evidence type="ECO:0000313" key="6">
    <source>
        <dbReference type="Proteomes" id="UP000663828"/>
    </source>
</evidence>
<keyword evidence="2" id="KW-0812">Transmembrane</keyword>
<dbReference type="AlphaFoldDB" id="A0A814VXR5"/>
<evidence type="ECO:0000256" key="3">
    <source>
        <dbReference type="SAM" id="SignalP"/>
    </source>
</evidence>
<keyword evidence="2" id="KW-0472">Membrane</keyword>
<keyword evidence="6" id="KW-1185">Reference proteome</keyword>
<feature type="transmembrane region" description="Helical" evidence="2">
    <location>
        <begin position="308"/>
        <end position="330"/>
    </location>
</feature>
<evidence type="ECO:0000256" key="2">
    <source>
        <dbReference type="SAM" id="Phobius"/>
    </source>
</evidence>
<evidence type="ECO:0000313" key="7">
    <source>
        <dbReference type="Proteomes" id="UP000663852"/>
    </source>
</evidence>
<dbReference type="EMBL" id="CAJNOJ010000145">
    <property type="protein sequence ID" value="CAF1194412.1"/>
    <property type="molecule type" value="Genomic_DNA"/>
</dbReference>
<keyword evidence="3" id="KW-0732">Signal</keyword>
<protein>
    <submittedName>
        <fullName evidence="5">Uncharacterized protein</fullName>
    </submittedName>
</protein>
<keyword evidence="2" id="KW-1133">Transmembrane helix</keyword>
<dbReference type="Proteomes" id="UP000663852">
    <property type="component" value="Unassembled WGS sequence"/>
</dbReference>